<evidence type="ECO:0000313" key="6">
    <source>
        <dbReference type="EMBL" id="KAK4263424.1"/>
    </source>
</evidence>
<protein>
    <recommendedName>
        <fullName evidence="5">DUF4005 domain-containing protein</fullName>
    </recommendedName>
</protein>
<name>A0AAE1MFK8_9FABA</name>
<dbReference type="Proteomes" id="UP001293593">
    <property type="component" value="Unassembled WGS sequence"/>
</dbReference>
<dbReference type="GO" id="GO:0005516">
    <property type="term" value="F:calmodulin binding"/>
    <property type="evidence" value="ECO:0007669"/>
    <property type="project" value="UniProtKB-KW"/>
</dbReference>
<dbReference type="SMART" id="SM00015">
    <property type="entry name" value="IQ"/>
    <property type="match status" value="3"/>
</dbReference>
<sequence length="549" mass="60674">MGKDRGKWIKTLFGKKSSKSDRSSKKNTVKPSSNQDALATIEASLPFIPDSSLIFPPTSGADASKELLLEKVDVSRSSCDRNILSAGTEDHNAEAVVSGSLDDVEKIRLADAATKVQAGFRGYQARQAFRTLKGAIQLQALIRGHLVRRQAVSTLYCVKRIVKVQALVRGYKVRHSDIKVAVLKDTKSSNSTGVVTTAQAEKLSTSIFVNQLLASSSSTVPLHLNFDPGEPNSTWKWLERWTRSNYWAGLPESEKKHDLKSNEKSTHCQTIEHNKGKPKRNIKKASGLKVDDDSNSKSNTLKQPAKKVSSHLMQSSREHPQKERKNRIKKTSMQSVSNSSEVDPEKKKHITGKLLVNDVTDVSDHRATDSADKMKSVGVPKPKQSDLEKSLGFQAKDENGHSRKNPIADSQTSLKNGKEVIQGDSEDLKINGNPQNSLRRASLPPSFNDQDNKSSHNTPRVPSYMAPTESAKAKLRAQGTPGFAGDLLDKIGINRRHSLTTSLNGRFSLFSPRTERLLNTSSRGVIRTDRSLSSLRDGTEKFIQPQWKR</sequence>
<keyword evidence="7" id="KW-1185">Reference proteome</keyword>
<accession>A0AAE1MFK8</accession>
<feature type="compositionally biased region" description="Basic and acidic residues" evidence="4">
    <location>
        <begin position="254"/>
        <end position="275"/>
    </location>
</feature>
<comment type="subunit">
    <text evidence="3">Binds to multiple calmodulin (CaM) in the presence of Ca(2+) and CaM-like proteins.</text>
</comment>
<dbReference type="PANTHER" id="PTHR32295">
    <property type="entry name" value="IQ-DOMAIN 5-RELATED"/>
    <property type="match status" value="1"/>
</dbReference>
<evidence type="ECO:0000259" key="5">
    <source>
        <dbReference type="Pfam" id="PF13178"/>
    </source>
</evidence>
<dbReference type="PROSITE" id="PS50096">
    <property type="entry name" value="IQ"/>
    <property type="match status" value="3"/>
</dbReference>
<gene>
    <name evidence="6" type="ORF">QN277_028831</name>
</gene>
<evidence type="ECO:0000256" key="3">
    <source>
        <dbReference type="ARBA" id="ARBA00024378"/>
    </source>
</evidence>
<dbReference type="Gene3D" id="1.20.5.190">
    <property type="match status" value="1"/>
</dbReference>
<feature type="domain" description="DUF4005" evidence="5">
    <location>
        <begin position="441"/>
        <end position="504"/>
    </location>
</feature>
<feature type="compositionally biased region" description="Polar residues" evidence="4">
    <location>
        <begin position="432"/>
        <end position="460"/>
    </location>
</feature>
<comment type="caution">
    <text evidence="6">The sequence shown here is derived from an EMBL/GenBank/DDBJ whole genome shotgun (WGS) entry which is preliminary data.</text>
</comment>
<feature type="compositionally biased region" description="Basic and acidic residues" evidence="4">
    <location>
        <begin position="383"/>
        <end position="401"/>
    </location>
</feature>
<evidence type="ECO:0000313" key="7">
    <source>
        <dbReference type="Proteomes" id="UP001293593"/>
    </source>
</evidence>
<organism evidence="6 7">
    <name type="scientific">Acacia crassicarpa</name>
    <name type="common">northern wattle</name>
    <dbReference type="NCBI Taxonomy" id="499986"/>
    <lineage>
        <taxon>Eukaryota</taxon>
        <taxon>Viridiplantae</taxon>
        <taxon>Streptophyta</taxon>
        <taxon>Embryophyta</taxon>
        <taxon>Tracheophyta</taxon>
        <taxon>Spermatophyta</taxon>
        <taxon>Magnoliopsida</taxon>
        <taxon>eudicotyledons</taxon>
        <taxon>Gunneridae</taxon>
        <taxon>Pentapetalae</taxon>
        <taxon>rosids</taxon>
        <taxon>fabids</taxon>
        <taxon>Fabales</taxon>
        <taxon>Fabaceae</taxon>
        <taxon>Caesalpinioideae</taxon>
        <taxon>mimosoid clade</taxon>
        <taxon>Acacieae</taxon>
        <taxon>Acacia</taxon>
    </lineage>
</organism>
<feature type="compositionally biased region" description="Basic and acidic residues" evidence="4">
    <location>
        <begin position="362"/>
        <end position="375"/>
    </location>
</feature>
<feature type="region of interest" description="Disordered" evidence="4">
    <location>
        <begin position="15"/>
        <end position="35"/>
    </location>
</feature>
<evidence type="ECO:0000256" key="2">
    <source>
        <dbReference type="ARBA" id="ARBA00024341"/>
    </source>
</evidence>
<dbReference type="Pfam" id="PF13178">
    <property type="entry name" value="DUF4005"/>
    <property type="match status" value="1"/>
</dbReference>
<evidence type="ECO:0000256" key="4">
    <source>
        <dbReference type="SAM" id="MobiDB-lite"/>
    </source>
</evidence>
<proteinExistence type="inferred from homology"/>
<dbReference type="CDD" id="cd23767">
    <property type="entry name" value="IQCD"/>
    <property type="match status" value="1"/>
</dbReference>
<dbReference type="InterPro" id="IPR000048">
    <property type="entry name" value="IQ_motif_EF-hand-BS"/>
</dbReference>
<comment type="similarity">
    <text evidence="2">Belongs to the IQD family.</text>
</comment>
<dbReference type="Pfam" id="PF00612">
    <property type="entry name" value="IQ"/>
    <property type="match status" value="3"/>
</dbReference>
<dbReference type="PANTHER" id="PTHR32295:SF275">
    <property type="entry name" value="IQ CALMODULIN-BINDING MOTIF PROTEIN"/>
    <property type="match status" value="1"/>
</dbReference>
<reference evidence="6" key="1">
    <citation type="submission" date="2023-10" db="EMBL/GenBank/DDBJ databases">
        <title>Chromosome-level genome of the transformable northern wattle, Acacia crassicarpa.</title>
        <authorList>
            <person name="Massaro I."/>
            <person name="Sinha N.R."/>
            <person name="Poethig S."/>
            <person name="Leichty A.R."/>
        </authorList>
    </citation>
    <scope>NUCLEOTIDE SEQUENCE</scope>
    <source>
        <strain evidence="6">Acra3RX</strain>
        <tissue evidence="6">Leaf</tissue>
    </source>
</reference>
<dbReference type="InterPro" id="IPR025064">
    <property type="entry name" value="DUF4005"/>
</dbReference>
<feature type="region of interest" description="Disordered" evidence="4">
    <location>
        <begin position="254"/>
        <end position="469"/>
    </location>
</feature>
<dbReference type="EMBL" id="JAWXYG010000009">
    <property type="protein sequence ID" value="KAK4263424.1"/>
    <property type="molecule type" value="Genomic_DNA"/>
</dbReference>
<keyword evidence="1" id="KW-0112">Calmodulin-binding</keyword>
<evidence type="ECO:0000256" key="1">
    <source>
        <dbReference type="ARBA" id="ARBA00022860"/>
    </source>
</evidence>
<feature type="compositionally biased region" description="Polar residues" evidence="4">
    <location>
        <begin position="331"/>
        <end position="341"/>
    </location>
</feature>
<dbReference type="AlphaFoldDB" id="A0AAE1MFK8"/>